<dbReference type="EMBL" id="SWBM01000001">
    <property type="protein sequence ID" value="TKC19023.1"/>
    <property type="molecule type" value="Genomic_DNA"/>
</dbReference>
<reference evidence="1 2" key="1">
    <citation type="journal article" date="2011" name="J. Microbiol.">
        <title>Bacillus kyonggiensis sp. nov., isolated from soil of a lettuce field.</title>
        <authorList>
            <person name="Dong K."/>
            <person name="Lee S."/>
        </authorList>
    </citation>
    <scope>NUCLEOTIDE SEQUENCE [LARGE SCALE GENOMIC DNA]</scope>
    <source>
        <strain evidence="1 2">NB22</strain>
    </source>
</reference>
<name>A0A4U1DAH0_9BACI</name>
<dbReference type="SUPFAM" id="SSF53448">
    <property type="entry name" value="Nucleotide-diphospho-sugar transferases"/>
    <property type="match status" value="1"/>
</dbReference>
<accession>A0A4U1DAH0</accession>
<evidence type="ECO:0000313" key="2">
    <source>
        <dbReference type="Proteomes" id="UP000307756"/>
    </source>
</evidence>
<keyword evidence="2" id="KW-1185">Reference proteome</keyword>
<dbReference type="AlphaFoldDB" id="A0A4U1DAH0"/>
<dbReference type="OrthoDB" id="1902160at2"/>
<comment type="caution">
    <text evidence="1">The sequence shown here is derived from an EMBL/GenBank/DDBJ whole genome shotgun (WGS) entry which is preliminary data.</text>
</comment>
<sequence>MSKVALIVVTHDPNGKNIELFNELRVHIESNYSELFITISEESSTDIIETIKDSKFNIKIIPKNGAGAARREVVKFGLSGQSDYFHYCDFDRLLTWCKYYPNELKTIVSDIPKYDYLILGRTERAMNTHPIEWVETEKITNKICSIELGNVVDITAGSCSFSRKSAELINKFSKEKMTDAEWAMIAKRIGGYQVHYLPVEGLEYHEETNGLTRKISDSEKWFSRLRLSLIISESAIKTGLKA</sequence>
<organism evidence="1 2">
    <name type="scientific">Robertmurraya kyonggiensis</name>
    <dbReference type="NCBI Taxonomy" id="1037680"/>
    <lineage>
        <taxon>Bacteria</taxon>
        <taxon>Bacillati</taxon>
        <taxon>Bacillota</taxon>
        <taxon>Bacilli</taxon>
        <taxon>Bacillales</taxon>
        <taxon>Bacillaceae</taxon>
        <taxon>Robertmurraya</taxon>
    </lineage>
</organism>
<proteinExistence type="predicted"/>
<protein>
    <recommendedName>
        <fullName evidence="3">Glycosyltransferase 2-like domain-containing protein</fullName>
    </recommendedName>
</protein>
<dbReference type="RefSeq" id="WP_136829773.1">
    <property type="nucleotide sequence ID" value="NZ_SWBM01000001.1"/>
</dbReference>
<dbReference type="Proteomes" id="UP000307756">
    <property type="component" value="Unassembled WGS sequence"/>
</dbReference>
<evidence type="ECO:0000313" key="1">
    <source>
        <dbReference type="EMBL" id="TKC19023.1"/>
    </source>
</evidence>
<dbReference type="InterPro" id="IPR029044">
    <property type="entry name" value="Nucleotide-diphossugar_trans"/>
</dbReference>
<gene>
    <name evidence="1" type="ORF">FA727_05615</name>
</gene>
<evidence type="ECO:0008006" key="3">
    <source>
        <dbReference type="Google" id="ProtNLM"/>
    </source>
</evidence>